<dbReference type="RefSeq" id="WP_276107831.1">
    <property type="nucleotide sequence ID" value="NZ_JARJBB010000002.1"/>
</dbReference>
<dbReference type="Proteomes" id="UP001221150">
    <property type="component" value="Unassembled WGS sequence"/>
</dbReference>
<accession>A0ABT6A0X7</accession>
<feature type="region of interest" description="Disordered" evidence="1">
    <location>
        <begin position="70"/>
        <end position="89"/>
    </location>
</feature>
<dbReference type="EMBL" id="JARJBB010000002">
    <property type="protein sequence ID" value="MDF3298303.1"/>
    <property type="molecule type" value="Genomic_DNA"/>
</dbReference>
<evidence type="ECO:0000313" key="3">
    <source>
        <dbReference type="Proteomes" id="UP001221150"/>
    </source>
</evidence>
<proteinExistence type="predicted"/>
<evidence type="ECO:0000313" key="2">
    <source>
        <dbReference type="EMBL" id="MDF3298303.1"/>
    </source>
</evidence>
<evidence type="ECO:0000256" key="1">
    <source>
        <dbReference type="SAM" id="MobiDB-lite"/>
    </source>
</evidence>
<reference evidence="2 3" key="1">
    <citation type="submission" date="2023-03" db="EMBL/GenBank/DDBJ databases">
        <title>Draft genome sequence of Streptomyces sp. K1PA1 isolated from peat swamp forest in Thailand.</title>
        <authorList>
            <person name="Klaysubun C."/>
            <person name="Duangmal K."/>
        </authorList>
    </citation>
    <scope>NUCLEOTIDE SEQUENCE [LARGE SCALE GENOMIC DNA]</scope>
    <source>
        <strain evidence="2 3">K1PA1</strain>
    </source>
</reference>
<name>A0ABT6A0X7_9ACTN</name>
<keyword evidence="3" id="KW-1185">Reference proteome</keyword>
<organism evidence="2 3">
    <name type="scientific">Streptomyces tropicalis</name>
    <dbReference type="NCBI Taxonomy" id="3034234"/>
    <lineage>
        <taxon>Bacteria</taxon>
        <taxon>Bacillati</taxon>
        <taxon>Actinomycetota</taxon>
        <taxon>Actinomycetes</taxon>
        <taxon>Kitasatosporales</taxon>
        <taxon>Streptomycetaceae</taxon>
        <taxon>Streptomyces</taxon>
    </lineage>
</organism>
<comment type="caution">
    <text evidence="2">The sequence shown here is derived from an EMBL/GenBank/DDBJ whole genome shotgun (WGS) entry which is preliminary data.</text>
</comment>
<sequence length="118" mass="12170">MNGPHEPNVTIGDVSGSTFAIGSHASAVSRHGTARQPDEATEQLLAAVRELRADLSRVRGTEQSAALDAELAGAEEEITATGQAGPSRRDRLRRLLADSQSLLSVLASAGSLAGQLGL</sequence>
<protein>
    <submittedName>
        <fullName evidence="2">Uncharacterized protein</fullName>
    </submittedName>
</protein>
<gene>
    <name evidence="2" type="ORF">P3H78_06605</name>
</gene>